<feature type="transmembrane region" description="Helical" evidence="8">
    <location>
        <begin position="364"/>
        <end position="387"/>
    </location>
</feature>
<dbReference type="PANTHER" id="PTHR45813">
    <property type="entry name" value="IG-LIKE DOMAIN-CONTAINING PROTEIN"/>
    <property type="match status" value="1"/>
</dbReference>
<evidence type="ECO:0000256" key="4">
    <source>
        <dbReference type="ARBA" id="ARBA00022989"/>
    </source>
</evidence>
<keyword evidence="6" id="KW-1015">Disulfide bond</keyword>
<accession>A0A3Q2VHA3</accession>
<dbReference type="PRINTS" id="PR00249">
    <property type="entry name" value="GPCRSECRETIN"/>
</dbReference>
<dbReference type="PANTHER" id="PTHR45813:SF4">
    <property type="entry name" value="ADHESION G PROTEIN-COUPLED RECEPTOR F5"/>
    <property type="match status" value="1"/>
</dbReference>
<dbReference type="InterPro" id="IPR051587">
    <property type="entry name" value="Adhesion_GPCR"/>
</dbReference>
<keyword evidence="12" id="KW-1185">Reference proteome</keyword>
<dbReference type="STRING" id="8153.ENSHBUP00000010630"/>
<evidence type="ECO:0000256" key="3">
    <source>
        <dbReference type="ARBA" id="ARBA00022692"/>
    </source>
</evidence>
<evidence type="ECO:0000313" key="11">
    <source>
        <dbReference type="Ensembl" id="ENSHBUP00000010630.1"/>
    </source>
</evidence>
<dbReference type="GO" id="GO:0016020">
    <property type="term" value="C:membrane"/>
    <property type="evidence" value="ECO:0007669"/>
    <property type="project" value="UniProtKB-SubCell"/>
</dbReference>
<reference evidence="11" key="1">
    <citation type="submission" date="2025-08" db="UniProtKB">
        <authorList>
            <consortium name="Ensembl"/>
        </authorList>
    </citation>
    <scope>IDENTIFICATION</scope>
</reference>
<evidence type="ECO:0000256" key="7">
    <source>
        <dbReference type="ARBA" id="ARBA00023180"/>
    </source>
</evidence>
<proteinExistence type="inferred from homology"/>
<dbReference type="SMART" id="SM00303">
    <property type="entry name" value="GPS"/>
    <property type="match status" value="1"/>
</dbReference>
<dbReference type="FunFam" id="1.20.1070.10:FF:000058">
    <property type="entry name" value="Adhesion G protein-coupled receptor F5"/>
    <property type="match status" value="1"/>
</dbReference>
<dbReference type="InterPro" id="IPR046338">
    <property type="entry name" value="GAIN_dom_sf"/>
</dbReference>
<dbReference type="AlphaFoldDB" id="A0A3Q2VHA3"/>
<name>A0A3Q2VHA3_HAPBU</name>
<dbReference type="Gene3D" id="1.20.1070.10">
    <property type="entry name" value="Rhodopsin 7-helix transmembrane proteins"/>
    <property type="match status" value="1"/>
</dbReference>
<keyword evidence="3 8" id="KW-0812">Transmembrane</keyword>
<dbReference type="GO" id="GO:0007189">
    <property type="term" value="P:adenylate cyclase-activating G protein-coupled receptor signaling pathway"/>
    <property type="evidence" value="ECO:0007669"/>
    <property type="project" value="TreeGrafter"/>
</dbReference>
<evidence type="ECO:0000259" key="10">
    <source>
        <dbReference type="PROSITE" id="PS50261"/>
    </source>
</evidence>
<feature type="transmembrane region" description="Helical" evidence="8">
    <location>
        <begin position="490"/>
        <end position="515"/>
    </location>
</feature>
<evidence type="ECO:0000259" key="9">
    <source>
        <dbReference type="PROSITE" id="PS50221"/>
    </source>
</evidence>
<evidence type="ECO:0000256" key="8">
    <source>
        <dbReference type="SAM" id="Phobius"/>
    </source>
</evidence>
<feature type="transmembrane region" description="Helical" evidence="8">
    <location>
        <begin position="288"/>
        <end position="310"/>
    </location>
</feature>
<dbReference type="OMA" id="YTNPIIG"/>
<comment type="similarity">
    <text evidence="2">Belongs to the G-protein coupled receptor 2 family. Adhesion G-protein coupled receptor (ADGR) subfamily.</text>
</comment>
<dbReference type="GO" id="GO:0007166">
    <property type="term" value="P:cell surface receptor signaling pathway"/>
    <property type="evidence" value="ECO:0007669"/>
    <property type="project" value="InterPro"/>
</dbReference>
<dbReference type="GeneTree" id="ENSGT00940000154603"/>
<dbReference type="Pfam" id="PF00002">
    <property type="entry name" value="7tm_2"/>
    <property type="match status" value="1"/>
</dbReference>
<evidence type="ECO:0000256" key="1">
    <source>
        <dbReference type="ARBA" id="ARBA00004141"/>
    </source>
</evidence>
<feature type="domain" description="GAIN-B" evidence="9">
    <location>
        <begin position="110"/>
        <end position="282"/>
    </location>
</feature>
<dbReference type="Gene3D" id="2.60.220.50">
    <property type="match status" value="1"/>
</dbReference>
<feature type="transmembrane region" description="Helical" evidence="8">
    <location>
        <begin position="521"/>
        <end position="546"/>
    </location>
</feature>
<evidence type="ECO:0008006" key="13">
    <source>
        <dbReference type="Google" id="ProtNLM"/>
    </source>
</evidence>
<dbReference type="GO" id="GO:0004930">
    <property type="term" value="F:G protein-coupled receptor activity"/>
    <property type="evidence" value="ECO:0007669"/>
    <property type="project" value="InterPro"/>
</dbReference>
<organism evidence="11 12">
    <name type="scientific">Haplochromis burtoni</name>
    <name type="common">Burton's mouthbrooder</name>
    <name type="synonym">Chromis burtoni</name>
    <dbReference type="NCBI Taxonomy" id="8153"/>
    <lineage>
        <taxon>Eukaryota</taxon>
        <taxon>Metazoa</taxon>
        <taxon>Chordata</taxon>
        <taxon>Craniata</taxon>
        <taxon>Vertebrata</taxon>
        <taxon>Euteleostomi</taxon>
        <taxon>Actinopterygii</taxon>
        <taxon>Neopterygii</taxon>
        <taxon>Teleostei</taxon>
        <taxon>Neoteleostei</taxon>
        <taxon>Acanthomorphata</taxon>
        <taxon>Ovalentaria</taxon>
        <taxon>Cichlomorphae</taxon>
        <taxon>Cichliformes</taxon>
        <taxon>Cichlidae</taxon>
        <taxon>African cichlids</taxon>
        <taxon>Pseudocrenilabrinae</taxon>
        <taxon>Haplochromini</taxon>
        <taxon>Haplochromis</taxon>
    </lineage>
</organism>
<keyword evidence="4 8" id="KW-1133">Transmembrane helix</keyword>
<dbReference type="InterPro" id="IPR000832">
    <property type="entry name" value="GPCR_2_secretin-like"/>
</dbReference>
<dbReference type="Pfam" id="PF01825">
    <property type="entry name" value="GPS"/>
    <property type="match status" value="1"/>
</dbReference>
<dbReference type="InterPro" id="IPR017981">
    <property type="entry name" value="GPCR_2-like_7TM"/>
</dbReference>
<dbReference type="InterPro" id="IPR000203">
    <property type="entry name" value="GPS"/>
</dbReference>
<comment type="subcellular location">
    <subcellularLocation>
        <location evidence="1">Membrane</location>
        <topology evidence="1">Multi-pass membrane protein</topology>
    </subcellularLocation>
</comment>
<feature type="transmembrane region" description="Helical" evidence="8">
    <location>
        <begin position="399"/>
        <end position="426"/>
    </location>
</feature>
<dbReference type="Ensembl" id="ENSHBUT00000031774.1">
    <property type="protein sequence ID" value="ENSHBUP00000010630.1"/>
    <property type="gene ID" value="ENSHBUG00000012183.1"/>
</dbReference>
<dbReference type="PROSITE" id="PS50221">
    <property type="entry name" value="GAIN_B"/>
    <property type="match status" value="1"/>
</dbReference>
<feature type="transmembrane region" description="Helical" evidence="8">
    <location>
        <begin position="446"/>
        <end position="470"/>
    </location>
</feature>
<reference evidence="11" key="2">
    <citation type="submission" date="2025-09" db="UniProtKB">
        <authorList>
            <consortium name="Ensembl"/>
        </authorList>
    </citation>
    <scope>IDENTIFICATION</scope>
</reference>
<feature type="transmembrane region" description="Helical" evidence="8">
    <location>
        <begin position="322"/>
        <end position="344"/>
    </location>
</feature>
<protein>
    <recommendedName>
        <fullName evidence="13">Adhesion G protein-coupled receptor F7</fullName>
    </recommendedName>
</protein>
<keyword evidence="5 8" id="KW-0472">Membrane</keyword>
<dbReference type="PROSITE" id="PS50261">
    <property type="entry name" value="G_PROTEIN_RECEP_F2_4"/>
    <property type="match status" value="1"/>
</dbReference>
<evidence type="ECO:0000313" key="12">
    <source>
        <dbReference type="Proteomes" id="UP000264840"/>
    </source>
</evidence>
<evidence type="ECO:0000256" key="2">
    <source>
        <dbReference type="ARBA" id="ARBA00007343"/>
    </source>
</evidence>
<evidence type="ECO:0000256" key="6">
    <source>
        <dbReference type="ARBA" id="ARBA00023157"/>
    </source>
</evidence>
<evidence type="ECO:0000256" key="5">
    <source>
        <dbReference type="ARBA" id="ARBA00023136"/>
    </source>
</evidence>
<feature type="domain" description="G-protein coupled receptors family 2 profile 2" evidence="10">
    <location>
        <begin position="286"/>
        <end position="508"/>
    </location>
</feature>
<keyword evidence="7" id="KW-0325">Glycoprotein</keyword>
<dbReference type="InterPro" id="IPR057244">
    <property type="entry name" value="GAIN_B"/>
</dbReference>
<sequence length="589" mass="65264">MCDDKEFGKAVSGSRARIPCANNEEGEKSALCNIKTYTEIRDTCILQPIKELLDQSEVTYINCHVLFSSLYCGKCILEINHNITYFKENSWNFLNFLNKNKESISYNISNPDSVSSSLLQSLEIITKHLASFNNSGIDTPSIILNRTIYTNPIIGDFNSSVVIEIPQNEGRNKSITVITFASLNNVLPAREIDNSSIKVIGGRVVLVQSSGQINNISLTFDILNDTLRDPKCVFWNFNLLNGLGGWDDEGCEVVNTNETGTVTCNCNHLTSFSILMSPNSPVSLILDYITYIGVGISMGSLVICLIIEGLIWRKIRTNETSYLRHVSIVNIAVSLLIADIWFIIGAAISDANHKNHSACTATTFFIHLFYLALFFWMFASALLLLYRTTNVFGGGLSKASMLVIGFSLGYGAPLIIATVTIAATAPDNKYIRENVICWLNWDESKALLAFVIPALSIVLINLIILVVVLYKIIRRRVGTTAAQAGEKSVLLVIVKSLAVLTPFFGITWGLGAGLLVHPRDIGINIAFALFNSLQVQINFLPLYTIIAESLITESLITDITLSFKKRASLFWCLEHCWMVRYVQLNFKSG</sequence>
<dbReference type="Proteomes" id="UP000264840">
    <property type="component" value="Unplaced"/>
</dbReference>